<dbReference type="Proteomes" id="UP001153331">
    <property type="component" value="Unassembled WGS sequence"/>
</dbReference>
<organism evidence="1 2">
    <name type="scientific">Boeremia exigua</name>
    <dbReference type="NCBI Taxonomy" id="749465"/>
    <lineage>
        <taxon>Eukaryota</taxon>
        <taxon>Fungi</taxon>
        <taxon>Dikarya</taxon>
        <taxon>Ascomycota</taxon>
        <taxon>Pezizomycotina</taxon>
        <taxon>Dothideomycetes</taxon>
        <taxon>Pleosporomycetidae</taxon>
        <taxon>Pleosporales</taxon>
        <taxon>Pleosporineae</taxon>
        <taxon>Didymellaceae</taxon>
        <taxon>Boeremia</taxon>
    </lineage>
</organism>
<reference evidence="1" key="1">
    <citation type="submission" date="2022-11" db="EMBL/GenBank/DDBJ databases">
        <title>Genome Sequence of Boeremia exigua.</title>
        <authorList>
            <person name="Buettner E."/>
        </authorList>
    </citation>
    <scope>NUCLEOTIDE SEQUENCE</scope>
    <source>
        <strain evidence="1">CU02</strain>
    </source>
</reference>
<gene>
    <name evidence="1" type="ORF">OPT61_g2348</name>
</gene>
<accession>A0ACC2ILT8</accession>
<evidence type="ECO:0000313" key="1">
    <source>
        <dbReference type="EMBL" id="KAJ8116152.1"/>
    </source>
</evidence>
<dbReference type="EMBL" id="JAPHNI010000106">
    <property type="protein sequence ID" value="KAJ8116152.1"/>
    <property type="molecule type" value="Genomic_DNA"/>
</dbReference>
<comment type="caution">
    <text evidence="1">The sequence shown here is derived from an EMBL/GenBank/DDBJ whole genome shotgun (WGS) entry which is preliminary data.</text>
</comment>
<keyword evidence="2" id="KW-1185">Reference proteome</keyword>
<evidence type="ECO:0000313" key="2">
    <source>
        <dbReference type="Proteomes" id="UP001153331"/>
    </source>
</evidence>
<protein>
    <submittedName>
        <fullName evidence="1">Uncharacterized protein</fullName>
    </submittedName>
</protein>
<sequence length="536" mass="57639">MAISTRLRYQATIHKGVQSISNKIRSITSYTSSHLFGAEFLSIEVTLVQSYTLPTGVPAFYFNNPPASGDPVDFCNVTLTHTHPGQNDTLHTQIWLPLPAAWNGRLQMVGGASWIAGLGALAMIGAVGDGYATSSVDAGIQSTNLQSAESWALLSPGNVDYLTLQNFATKALHDGALATQAVIESFYGQAASYSYWNGCSQGGRQGYMFAQRYPHVFDGIAATAPAIHLGRSFMASAYPQQVLNEIGEQPHPCEYQTLIEAVTSSCDELDGLSDGIISDPDACSFDPYSLVGFPVACDRASPPGPVSISMAAAAAMDAVWHGLRTADGSLLWPGAGYGTSVAEILGATCAGNGTCNAVRLQLFTDWIRLFLQKDPDFDVNNMTREEYVRAFHSSVCEYTSILDTDSPDLTEFREAGGKLLTWHGLADELIPYAGSRICYDAVAQKDPKVHDYYRLFEAPGVQHCLGGNGGLPTGAFHALRAWVENGTAPDTLIGTNPQNQTNLLCPYPRKAIFKGTGTNFSAEDFDCIWSTGTKME</sequence>
<proteinExistence type="predicted"/>
<name>A0ACC2ILT8_9PLEO</name>